<dbReference type="PROSITE" id="PS51819">
    <property type="entry name" value="VOC"/>
    <property type="match status" value="1"/>
</dbReference>
<gene>
    <name evidence="2" type="ORF">GCM10010862_24260</name>
</gene>
<dbReference type="CDD" id="cd06587">
    <property type="entry name" value="VOC"/>
    <property type="match status" value="1"/>
</dbReference>
<dbReference type="Proteomes" id="UP001156691">
    <property type="component" value="Unassembled WGS sequence"/>
</dbReference>
<name>A0ABQ5W5C0_9HYPH</name>
<dbReference type="SUPFAM" id="SSF54593">
    <property type="entry name" value="Glyoxalase/Bleomycin resistance protein/Dihydroxybiphenyl dioxygenase"/>
    <property type="match status" value="1"/>
</dbReference>
<dbReference type="InterPro" id="IPR004360">
    <property type="entry name" value="Glyas_Fos-R_dOase_dom"/>
</dbReference>
<organism evidence="2 3">
    <name type="scientific">Devosia nitrariae</name>
    <dbReference type="NCBI Taxonomy" id="2071872"/>
    <lineage>
        <taxon>Bacteria</taxon>
        <taxon>Pseudomonadati</taxon>
        <taxon>Pseudomonadota</taxon>
        <taxon>Alphaproteobacteria</taxon>
        <taxon>Hyphomicrobiales</taxon>
        <taxon>Devosiaceae</taxon>
        <taxon>Devosia</taxon>
    </lineage>
</organism>
<evidence type="ECO:0000313" key="2">
    <source>
        <dbReference type="EMBL" id="GLQ55167.1"/>
    </source>
</evidence>
<dbReference type="InterPro" id="IPR037523">
    <property type="entry name" value="VOC_core"/>
</dbReference>
<keyword evidence="3" id="KW-1185">Reference proteome</keyword>
<comment type="caution">
    <text evidence="2">The sequence shown here is derived from an EMBL/GenBank/DDBJ whole genome shotgun (WGS) entry which is preliminary data.</text>
</comment>
<evidence type="ECO:0000259" key="1">
    <source>
        <dbReference type="PROSITE" id="PS51819"/>
    </source>
</evidence>
<accession>A0ABQ5W5C0</accession>
<dbReference type="Gene3D" id="3.10.180.10">
    <property type="entry name" value="2,3-Dihydroxybiphenyl 1,2-Dioxygenase, domain 1"/>
    <property type="match status" value="1"/>
</dbReference>
<dbReference type="Pfam" id="PF00903">
    <property type="entry name" value="Glyoxalase"/>
    <property type="match status" value="1"/>
</dbReference>
<feature type="domain" description="VOC" evidence="1">
    <location>
        <begin position="10"/>
        <end position="134"/>
    </location>
</feature>
<sequence>MSTTSPTVLGLYETHLTVSDLARSIAFYRDVVGLELARVIEERQVAFFWAGSKEIGMLGLWHAGSGPMKMRSHLAFRMELDHIIASIDRLRAKGIEPRGFRGEPVDEPVVIGWMPAISLYFSDPDSHSIEFIAVLPETADASFSVQPYAAWSARG</sequence>
<protein>
    <submittedName>
        <fullName evidence="2">Fosmidomycin resistance protein</fullName>
    </submittedName>
</protein>
<dbReference type="InterPro" id="IPR029068">
    <property type="entry name" value="Glyas_Bleomycin-R_OHBP_Dase"/>
</dbReference>
<proteinExistence type="predicted"/>
<dbReference type="EMBL" id="BSNS01000011">
    <property type="protein sequence ID" value="GLQ55167.1"/>
    <property type="molecule type" value="Genomic_DNA"/>
</dbReference>
<evidence type="ECO:0000313" key="3">
    <source>
        <dbReference type="Proteomes" id="UP001156691"/>
    </source>
</evidence>
<dbReference type="RefSeq" id="WP_284340594.1">
    <property type="nucleotide sequence ID" value="NZ_BSNS01000011.1"/>
</dbReference>
<reference evidence="3" key="1">
    <citation type="journal article" date="2019" name="Int. J. Syst. Evol. Microbiol.">
        <title>The Global Catalogue of Microorganisms (GCM) 10K type strain sequencing project: providing services to taxonomists for standard genome sequencing and annotation.</title>
        <authorList>
            <consortium name="The Broad Institute Genomics Platform"/>
            <consortium name="The Broad Institute Genome Sequencing Center for Infectious Disease"/>
            <person name="Wu L."/>
            <person name="Ma J."/>
        </authorList>
    </citation>
    <scope>NUCLEOTIDE SEQUENCE [LARGE SCALE GENOMIC DNA]</scope>
    <source>
        <strain evidence="3">NBRC 112416</strain>
    </source>
</reference>